<evidence type="ECO:0000256" key="4">
    <source>
        <dbReference type="ARBA" id="ARBA00023239"/>
    </source>
</evidence>
<dbReference type="GO" id="GO:0047804">
    <property type="term" value="F:cysteine-S-conjugate beta-lyase activity"/>
    <property type="evidence" value="ECO:0007669"/>
    <property type="project" value="UniProtKB-EC"/>
</dbReference>
<dbReference type="SUPFAM" id="SSF53383">
    <property type="entry name" value="PLP-dependent transferases"/>
    <property type="match status" value="1"/>
</dbReference>
<evidence type="ECO:0000256" key="2">
    <source>
        <dbReference type="ARBA" id="ARBA00012224"/>
    </source>
</evidence>
<dbReference type="Proteomes" id="UP000268310">
    <property type="component" value="Chromosome"/>
</dbReference>
<evidence type="ECO:0000313" key="8">
    <source>
        <dbReference type="EMBL" id="GMA73209.1"/>
    </source>
</evidence>
<comment type="similarity">
    <text evidence="5">Belongs to the class-II pyridoxal-phosphate-dependent aminotransferase family. MalY/PatB cystathionine beta-lyase subfamily.</text>
</comment>
<accession>A0AA38CZE8</accession>
<dbReference type="GO" id="GO:0030170">
    <property type="term" value="F:pyridoxal phosphate binding"/>
    <property type="evidence" value="ECO:0007669"/>
    <property type="project" value="InterPro"/>
</dbReference>
<proteinExistence type="inferred from homology"/>
<dbReference type="InterPro" id="IPR015422">
    <property type="entry name" value="PyrdxlP-dep_Trfase_small"/>
</dbReference>
<comment type="cofactor">
    <cofactor evidence="1">
        <name>pyridoxal 5'-phosphate</name>
        <dbReference type="ChEBI" id="CHEBI:597326"/>
    </cofactor>
</comment>
<dbReference type="PANTHER" id="PTHR43525:SF1">
    <property type="entry name" value="PROTEIN MALY"/>
    <property type="match status" value="1"/>
</dbReference>
<evidence type="ECO:0000256" key="1">
    <source>
        <dbReference type="ARBA" id="ARBA00001933"/>
    </source>
</evidence>
<dbReference type="PANTHER" id="PTHR43525">
    <property type="entry name" value="PROTEIN MALY"/>
    <property type="match status" value="1"/>
</dbReference>
<evidence type="ECO:0000256" key="5">
    <source>
        <dbReference type="ARBA" id="ARBA00037974"/>
    </source>
</evidence>
<dbReference type="Gene3D" id="3.40.640.10">
    <property type="entry name" value="Type I PLP-dependent aspartate aminotransferase-like (Major domain)"/>
    <property type="match status" value="1"/>
</dbReference>
<evidence type="ECO:0000313" key="7">
    <source>
        <dbReference type="EMBL" id="AYW47266.1"/>
    </source>
</evidence>
<reference evidence="7 9" key="1">
    <citation type="journal article" date="2012" name="Int. J. Syst. Evol. Microbiol.">
        <title>Characterization of Tetragenococcus strains from sugar thick juice reveals a novel species, Tetragenococcus osmophilus sp. nov., and divides Tetragenococcus halophilus into two subspecies, T. halophilus subsp. halophilus subsp. nov. and T. halophilus subsp. flandriensis subsp. nov.</title>
        <authorList>
            <person name="Juste A."/>
            <person name="Van Trappen S."/>
            <person name="Verreth C."/>
            <person name="Cleenwerck I."/>
            <person name="De Vos P."/>
            <person name="Lievens B."/>
            <person name="Willems K.A."/>
        </authorList>
    </citation>
    <scope>NUCLEOTIDE SEQUENCE [LARGE SCALE GENOMIC DNA]</scope>
    <source>
        <strain evidence="7 9">JCM 31126</strain>
    </source>
</reference>
<dbReference type="AlphaFoldDB" id="A0AA38CZE8"/>
<organism evidence="8 10">
    <name type="scientific">Tetragenococcus osmophilus</name>
    <dbReference type="NCBI Taxonomy" id="526944"/>
    <lineage>
        <taxon>Bacteria</taxon>
        <taxon>Bacillati</taxon>
        <taxon>Bacillota</taxon>
        <taxon>Bacilli</taxon>
        <taxon>Lactobacillales</taxon>
        <taxon>Enterococcaceae</taxon>
        <taxon>Tetragenococcus</taxon>
    </lineage>
</organism>
<protein>
    <recommendedName>
        <fullName evidence="2">cysteine-S-conjugate beta-lyase</fullName>
        <ecNumber evidence="2">4.4.1.13</ecNumber>
    </recommendedName>
</protein>
<feature type="domain" description="Aminotransferase class I/classII large" evidence="6">
    <location>
        <begin position="46"/>
        <end position="378"/>
    </location>
</feature>
<dbReference type="InterPro" id="IPR051798">
    <property type="entry name" value="Class-II_PLP-Dep_Aminotrans"/>
</dbReference>
<reference evidence="8 10" key="2">
    <citation type="journal article" date="2014" name="Int. J. Syst. Evol. Microbiol.">
        <title>Complete genome sequence of Corynebacterium casei LMG S-19264T (=DSM 44701T), isolated from a smear-ripened cheese.</title>
        <authorList>
            <consortium name="US DOE Joint Genome Institute (JGI-PGF)"/>
            <person name="Walter F."/>
            <person name="Albersmeier A."/>
            <person name="Kalinowski J."/>
            <person name="Ruckert C."/>
        </authorList>
    </citation>
    <scope>NUCLEOTIDE SEQUENCE [LARGE SCALE GENOMIC DNA]</scope>
    <source>
        <strain evidence="8 10">NBRC 114545</strain>
    </source>
</reference>
<reference evidence="7" key="3">
    <citation type="submission" date="2018-03" db="EMBL/GenBank/DDBJ databases">
        <authorList>
            <person name="Jeon C.O."/>
        </authorList>
    </citation>
    <scope>NUCLEOTIDE SEQUENCE</scope>
    <source>
        <strain evidence="7">JCM 31126</strain>
    </source>
</reference>
<keyword evidence="4" id="KW-0456">Lyase</keyword>
<dbReference type="Proteomes" id="UP001157039">
    <property type="component" value="Unassembled WGS sequence"/>
</dbReference>
<name>A0AA38CZE8_9ENTE</name>
<evidence type="ECO:0000259" key="6">
    <source>
        <dbReference type="Pfam" id="PF00155"/>
    </source>
</evidence>
<dbReference type="KEGG" id="too:C7K38_02055"/>
<sequence length="389" mass="44946">MDKLRKTRVATSSKKWGRYKSSEILPLWIADMDIKSPEFLEKSFIQRAKQNYFGYTDISEKIKLGIIEWYKYKFVNLLQKDNILFCNSVLHGYSIILQTCLPKNGSIIVFTPLYPPLMKIAEDLGIEVIEIPIVKEENYRIDFKLLEKTIKENSEISAITLCNPHNPIGKVWSGDVLSQIINLTKKYTLLLISDEIHSDLILDGNRFYSILDTSFSYKNKMVVLHSPAKTFNVAGLKASFMITRDQSLQKKLVEGLKKNFASELDIFSITMMEAIYTNIKDSYSYINSIIQRIEQNYRYLETALKKQSRCEIVKSQASFLVWIKVKDSACNNSSEIREVLREKYAMDIHEGTIFRGEGKNYIRMNIGCPKELLERAISQFITALENEAI</sequence>
<dbReference type="InterPro" id="IPR004839">
    <property type="entry name" value="Aminotransferase_I/II_large"/>
</dbReference>
<dbReference type="Pfam" id="PF00155">
    <property type="entry name" value="Aminotran_1_2"/>
    <property type="match status" value="1"/>
</dbReference>
<dbReference type="EC" id="4.4.1.13" evidence="2"/>
<dbReference type="EMBL" id="BSUW01000001">
    <property type="protein sequence ID" value="GMA73209.1"/>
    <property type="molecule type" value="Genomic_DNA"/>
</dbReference>
<dbReference type="InterPro" id="IPR015421">
    <property type="entry name" value="PyrdxlP-dep_Trfase_major"/>
</dbReference>
<dbReference type="EMBL" id="CP027783">
    <property type="protein sequence ID" value="AYW47266.1"/>
    <property type="molecule type" value="Genomic_DNA"/>
</dbReference>
<evidence type="ECO:0000256" key="3">
    <source>
        <dbReference type="ARBA" id="ARBA00022898"/>
    </source>
</evidence>
<dbReference type="InterPro" id="IPR015424">
    <property type="entry name" value="PyrdxlP-dep_Trfase"/>
</dbReference>
<reference evidence="8" key="4">
    <citation type="submission" date="2023-02" db="EMBL/GenBank/DDBJ databases">
        <authorList>
            <person name="Sun Q."/>
            <person name="Mori K."/>
        </authorList>
    </citation>
    <scope>NUCLEOTIDE SEQUENCE</scope>
    <source>
        <strain evidence="8">NBRC 114545</strain>
    </source>
</reference>
<evidence type="ECO:0000313" key="9">
    <source>
        <dbReference type="Proteomes" id="UP000268310"/>
    </source>
</evidence>
<gene>
    <name evidence="8" type="primary">patB</name>
    <name evidence="7" type="ORF">C7K38_02055</name>
    <name evidence="8" type="ORF">GCM10025885_22580</name>
</gene>
<dbReference type="Gene3D" id="3.90.1150.10">
    <property type="entry name" value="Aspartate Aminotransferase, domain 1"/>
    <property type="match status" value="1"/>
</dbReference>
<evidence type="ECO:0000313" key="10">
    <source>
        <dbReference type="Proteomes" id="UP001157039"/>
    </source>
</evidence>
<keyword evidence="9" id="KW-1185">Reference proteome</keyword>
<dbReference type="CDD" id="cd00609">
    <property type="entry name" value="AAT_like"/>
    <property type="match status" value="1"/>
</dbReference>
<keyword evidence="3" id="KW-0663">Pyridoxal phosphate</keyword>
<dbReference type="RefSeq" id="WP_123934340.1">
    <property type="nucleotide sequence ID" value="NZ_BSUW01000001.1"/>
</dbReference>